<dbReference type="GO" id="GO:0004861">
    <property type="term" value="F:cyclin-dependent protein serine/threonine kinase inhibitor activity"/>
    <property type="evidence" value="ECO:0007669"/>
    <property type="project" value="InterPro"/>
</dbReference>
<dbReference type="PANTHER" id="PTHR10265:SF45">
    <property type="entry name" value="DACAPO"/>
    <property type="match status" value="1"/>
</dbReference>
<dbReference type="EMBL" id="BTSX01000002">
    <property type="protein sequence ID" value="GMS84644.1"/>
    <property type="molecule type" value="Genomic_DNA"/>
</dbReference>
<keyword evidence="3" id="KW-0649">Protein kinase inhibitor</keyword>
<sequence length="156" mass="18451">RMTSSSTSTREIQPRARKCLFGKPDPKVVEEWLDESATRMAKEVEAASNAWGFDFRRERPIDQPGPASRHIDYEAVPAETVPPFYRSRAYPSKRGKRWREERTPSPLLEMTMKERRTMSRRVKESEEEVEIMKKEEELRKEQEEEPPADNPLHFSW</sequence>
<evidence type="ECO:0000313" key="8">
    <source>
        <dbReference type="EMBL" id="GMS84644.1"/>
    </source>
</evidence>
<name>A0AAV5STE3_9BILA</name>
<comment type="similarity">
    <text evidence="2">Belongs to the CDI family.</text>
</comment>
<evidence type="ECO:0000313" key="9">
    <source>
        <dbReference type="Proteomes" id="UP001432027"/>
    </source>
</evidence>
<dbReference type="Gene3D" id="4.10.365.10">
    <property type="entry name" value="p27"/>
    <property type="match status" value="1"/>
</dbReference>
<feature type="compositionally biased region" description="Basic and acidic residues" evidence="6">
    <location>
        <begin position="111"/>
        <end position="142"/>
    </location>
</feature>
<evidence type="ECO:0000256" key="3">
    <source>
        <dbReference type="ARBA" id="ARBA00023013"/>
    </source>
</evidence>
<evidence type="ECO:0000256" key="2">
    <source>
        <dbReference type="ARBA" id="ARBA00006726"/>
    </source>
</evidence>
<feature type="region of interest" description="Disordered" evidence="6">
    <location>
        <begin position="86"/>
        <end position="156"/>
    </location>
</feature>
<keyword evidence="5" id="KW-0131">Cell cycle</keyword>
<organism evidence="8 9">
    <name type="scientific">Pristionchus entomophagus</name>
    <dbReference type="NCBI Taxonomy" id="358040"/>
    <lineage>
        <taxon>Eukaryota</taxon>
        <taxon>Metazoa</taxon>
        <taxon>Ecdysozoa</taxon>
        <taxon>Nematoda</taxon>
        <taxon>Chromadorea</taxon>
        <taxon>Rhabditida</taxon>
        <taxon>Rhabditina</taxon>
        <taxon>Diplogasteromorpha</taxon>
        <taxon>Diplogasteroidea</taxon>
        <taxon>Neodiplogasteridae</taxon>
        <taxon>Pristionchus</taxon>
    </lineage>
</organism>
<evidence type="ECO:0000256" key="4">
    <source>
        <dbReference type="ARBA" id="ARBA00023242"/>
    </source>
</evidence>
<dbReference type="GO" id="GO:0051726">
    <property type="term" value="P:regulation of cell cycle"/>
    <property type="evidence" value="ECO:0007669"/>
    <property type="project" value="InterPro"/>
</dbReference>
<dbReference type="InterPro" id="IPR003175">
    <property type="entry name" value="CDI_dom"/>
</dbReference>
<keyword evidence="9" id="KW-1185">Reference proteome</keyword>
<reference evidence="8" key="1">
    <citation type="submission" date="2023-10" db="EMBL/GenBank/DDBJ databases">
        <title>Genome assembly of Pristionchus species.</title>
        <authorList>
            <person name="Yoshida K."/>
            <person name="Sommer R.J."/>
        </authorList>
    </citation>
    <scope>NUCLEOTIDE SEQUENCE</scope>
    <source>
        <strain evidence="8">RS0144</strain>
    </source>
</reference>
<dbReference type="InterPro" id="IPR044898">
    <property type="entry name" value="CDI_dom_sf"/>
</dbReference>
<keyword evidence="4" id="KW-0539">Nucleus</keyword>
<evidence type="ECO:0000259" key="7">
    <source>
        <dbReference type="Pfam" id="PF02234"/>
    </source>
</evidence>
<accession>A0AAV5STE3</accession>
<feature type="domain" description="Cyclin-dependent kinase inhibitor" evidence="7">
    <location>
        <begin position="19"/>
        <end position="64"/>
    </location>
</feature>
<gene>
    <name evidence="8" type="ORF">PENTCL1PPCAC_6819</name>
</gene>
<evidence type="ECO:0000256" key="5">
    <source>
        <dbReference type="ARBA" id="ARBA00023306"/>
    </source>
</evidence>
<dbReference type="PANTHER" id="PTHR10265">
    <property type="entry name" value="CYCLIN-DEPENDENT KINASE INHIBITOR 1"/>
    <property type="match status" value="1"/>
</dbReference>
<proteinExistence type="inferred from homology"/>
<dbReference type="Pfam" id="PF02234">
    <property type="entry name" value="CDI"/>
    <property type="match status" value="1"/>
</dbReference>
<protein>
    <recommendedName>
        <fullName evidence="7">Cyclin-dependent kinase inhibitor domain-containing protein</fullName>
    </recommendedName>
</protein>
<dbReference type="Proteomes" id="UP001432027">
    <property type="component" value="Unassembled WGS sequence"/>
</dbReference>
<feature type="non-terminal residue" evidence="8">
    <location>
        <position position="1"/>
    </location>
</feature>
<evidence type="ECO:0000256" key="1">
    <source>
        <dbReference type="ARBA" id="ARBA00004123"/>
    </source>
</evidence>
<comment type="caution">
    <text evidence="8">The sequence shown here is derived from an EMBL/GenBank/DDBJ whole genome shotgun (WGS) entry which is preliminary data.</text>
</comment>
<dbReference type="AlphaFoldDB" id="A0AAV5STE3"/>
<evidence type="ECO:0000256" key="6">
    <source>
        <dbReference type="SAM" id="MobiDB-lite"/>
    </source>
</evidence>
<comment type="subcellular location">
    <subcellularLocation>
        <location evidence="1">Nucleus</location>
    </subcellularLocation>
</comment>
<dbReference type="GO" id="GO:0005634">
    <property type="term" value="C:nucleus"/>
    <property type="evidence" value="ECO:0007669"/>
    <property type="project" value="UniProtKB-SubCell"/>
</dbReference>